<dbReference type="Proteomes" id="UP000007113">
    <property type="component" value="Chromosome"/>
</dbReference>
<dbReference type="EMBL" id="CP003130">
    <property type="protein sequence ID" value="AEU37512.1"/>
    <property type="molecule type" value="Genomic_DNA"/>
</dbReference>
<keyword evidence="3" id="KW-1185">Reference proteome</keyword>
<sequence length="264" mass="29166">MTHSNAQQPTPPSFEVATVKPSDPQKPLPPSLRFSPNRLSVGSMTLQDLISIAYNLTYGADQQISGGPDWIRYEKFDVVAKEDETVAAHLHKLPLEQQGDENRRMLRELLAERFALKVHHETRDLSTYVLSIAKGGPRLKPVVLDPHLPANIPPNRINVMGRGFLVGHDADTALLVKVLSGQPEMDGHIVIDKTGLTRRYDFTLKWEPDSMTDGPSSKAETNSQSESLPSFFTALQEQLGLKLASSKEPVDVVVVDSADRPSEN</sequence>
<dbReference type="eggNOG" id="COG2027">
    <property type="taxonomic scope" value="Bacteria"/>
</dbReference>
<gene>
    <name evidence="2" type="ordered locus">AciX8_3211</name>
</gene>
<dbReference type="RefSeq" id="WP_014266387.1">
    <property type="nucleotide sequence ID" value="NC_016631.1"/>
</dbReference>
<reference evidence="2 3" key="1">
    <citation type="submission" date="2011-11" db="EMBL/GenBank/DDBJ databases">
        <title>Complete sequence of Granulicella mallensis MP5ACTX8.</title>
        <authorList>
            <consortium name="US DOE Joint Genome Institute"/>
            <person name="Lucas S."/>
            <person name="Copeland A."/>
            <person name="Lapidus A."/>
            <person name="Cheng J.-F."/>
            <person name="Goodwin L."/>
            <person name="Pitluck S."/>
            <person name="Peters L."/>
            <person name="Lu M."/>
            <person name="Detter J.C."/>
            <person name="Han C."/>
            <person name="Tapia R."/>
            <person name="Land M."/>
            <person name="Hauser L."/>
            <person name="Kyrpides N."/>
            <person name="Ivanova N."/>
            <person name="Mikhailova N."/>
            <person name="Pagani I."/>
            <person name="Rawat S."/>
            <person name="Mannisto M."/>
            <person name="Haggblom M."/>
            <person name="Woyke T."/>
        </authorList>
    </citation>
    <scope>NUCLEOTIDE SEQUENCE [LARGE SCALE GENOMIC DNA]</scope>
    <source>
        <strain evidence="3">ATCC BAA-1857 / DSM 23137 / MP5ACTX8</strain>
    </source>
</reference>
<feature type="region of interest" description="Disordered" evidence="1">
    <location>
        <begin position="1"/>
        <end position="34"/>
    </location>
</feature>
<dbReference type="NCBIfam" id="TIGR03435">
    <property type="entry name" value="Soli_TIGR03435"/>
    <property type="match status" value="1"/>
</dbReference>
<organism evidence="2 3">
    <name type="scientific">Granulicella mallensis (strain ATCC BAA-1857 / DSM 23137 / MP5ACTX8)</name>
    <dbReference type="NCBI Taxonomy" id="682795"/>
    <lineage>
        <taxon>Bacteria</taxon>
        <taxon>Pseudomonadati</taxon>
        <taxon>Acidobacteriota</taxon>
        <taxon>Terriglobia</taxon>
        <taxon>Terriglobales</taxon>
        <taxon>Acidobacteriaceae</taxon>
        <taxon>Granulicella</taxon>
    </lineage>
</organism>
<dbReference type="AlphaFoldDB" id="G8NTV6"/>
<protein>
    <recommendedName>
        <fullName evidence="4">CHP03435 domain-containing protein</fullName>
    </recommendedName>
</protein>
<evidence type="ECO:0000313" key="3">
    <source>
        <dbReference type="Proteomes" id="UP000007113"/>
    </source>
</evidence>
<evidence type="ECO:0000313" key="2">
    <source>
        <dbReference type="EMBL" id="AEU37512.1"/>
    </source>
</evidence>
<name>G8NTV6_GRAMM</name>
<dbReference type="HOGENOM" id="CLU_079080_0_0_0"/>
<evidence type="ECO:0008006" key="4">
    <source>
        <dbReference type="Google" id="ProtNLM"/>
    </source>
</evidence>
<accession>G8NTV6</accession>
<dbReference type="InterPro" id="IPR017801">
    <property type="entry name" value="DUF3738"/>
</dbReference>
<dbReference type="Pfam" id="PF12543">
    <property type="entry name" value="DUF3738"/>
    <property type="match status" value="1"/>
</dbReference>
<proteinExistence type="predicted"/>
<dbReference type="KEGG" id="gma:AciX8_3211"/>
<evidence type="ECO:0000256" key="1">
    <source>
        <dbReference type="SAM" id="MobiDB-lite"/>
    </source>
</evidence>